<evidence type="ECO:0000256" key="1">
    <source>
        <dbReference type="ARBA" id="ARBA00022603"/>
    </source>
</evidence>
<dbReference type="Gene3D" id="3.40.50.150">
    <property type="entry name" value="Vaccinia Virus protein VP39"/>
    <property type="match status" value="1"/>
</dbReference>
<dbReference type="GO" id="GO:0003886">
    <property type="term" value="F:DNA (cytosine-5-)-methyltransferase activity"/>
    <property type="evidence" value="ECO:0007669"/>
    <property type="project" value="UniProtKB-EC"/>
</dbReference>
<evidence type="ECO:0000256" key="2">
    <source>
        <dbReference type="ARBA" id="ARBA00022679"/>
    </source>
</evidence>
<dbReference type="PANTHER" id="PTHR46098:SF1">
    <property type="entry name" value="TRNA (CYTOSINE(38)-C(5))-METHYLTRANSFERASE"/>
    <property type="match status" value="1"/>
</dbReference>
<evidence type="ECO:0000256" key="3">
    <source>
        <dbReference type="ARBA" id="ARBA00022691"/>
    </source>
</evidence>
<keyword evidence="5" id="KW-1185">Reference proteome</keyword>
<proteinExistence type="predicted"/>
<sequence>MVYYNDNDKDAVAWLKNLISLGLLPQGEVDDRSITEVTVEDLRGFTQWHFFAGIGGWPLALKLAGIPETWSVCTGSPCCQPFSQAGKQRGKFDPRHLAPTYLRLVKQLKPEFMFGEQVAKAIESGWLDDMQNEMENAGYSFGASILNAAILNAPHRRERLYFGAVSNVVNPYGNSGRVQISGSDGKAQATTLSNWQEVIKSWESVGAGEDVLRVWEHTRQYLCRDGKWRKLPEPGIPLLVDGLSTPMGLSRHKGFGNAIVPQIGALWVQEFMKSVDDCVRGEHG</sequence>
<dbReference type="InterPro" id="IPR050750">
    <property type="entry name" value="C5-MTase"/>
</dbReference>
<reference evidence="4 5" key="1">
    <citation type="submission" date="2019-01" db="EMBL/GenBank/DDBJ databases">
        <title>Still something new to discover - new insights into E. coli phage diversity and taxonomy.</title>
        <authorList>
            <person name="Korf I.H.E."/>
            <person name="Adriaennsens E."/>
            <person name="Dreiseikelmann B."/>
            <person name="Kropinski A."/>
            <person name="Nimtz M."/>
            <person name="Meier-Kolthoff J.P."/>
            <person name="Rohde M."/>
            <person name="van Raaij M."/>
            <person name="Wittmann J."/>
        </authorList>
    </citation>
    <scope>NUCLEOTIDE SEQUENCE [LARGE SCALE GENOMIC DNA]</scope>
</reference>
<evidence type="ECO:0000313" key="5">
    <source>
        <dbReference type="Proteomes" id="UP000306453"/>
    </source>
</evidence>
<organism evidence="4 5">
    <name type="scientific">Escherichia phage vB_EcoM_HdK5</name>
    <dbReference type="NCBI Taxonomy" id="2508197"/>
    <lineage>
        <taxon>Viruses</taxon>
        <taxon>Duplodnaviria</taxon>
        <taxon>Heunggongvirae</taxon>
        <taxon>Uroviricota</taxon>
        <taxon>Caudoviricetes</taxon>
        <taxon>Vequintavirinae</taxon>
        <taxon>Vequintavirus</taxon>
        <taxon>Vequintavirus HdK5</taxon>
    </lineage>
</organism>
<evidence type="ECO:0000313" key="4">
    <source>
        <dbReference type="EMBL" id="QBQ78214.1"/>
    </source>
</evidence>
<dbReference type="InterPro" id="IPR001525">
    <property type="entry name" value="C5_MeTfrase"/>
</dbReference>
<dbReference type="SUPFAM" id="SSF53335">
    <property type="entry name" value="S-adenosyl-L-methionine-dependent methyltransferases"/>
    <property type="match status" value="1"/>
</dbReference>
<accession>A0A482MXF0</accession>
<name>A0A482MXF0_9CAUD</name>
<keyword evidence="3" id="KW-0949">S-adenosyl-L-methionine</keyword>
<protein>
    <submittedName>
        <fullName evidence="4">Putative modification methylase</fullName>
        <ecNumber evidence="4">2.1.1.37</ecNumber>
    </submittedName>
</protein>
<dbReference type="InterPro" id="IPR029063">
    <property type="entry name" value="SAM-dependent_MTases_sf"/>
</dbReference>
<gene>
    <name evidence="4" type="ORF">HdK5_00164</name>
</gene>
<dbReference type="Pfam" id="PF00145">
    <property type="entry name" value="DNA_methylase"/>
    <property type="match status" value="1"/>
</dbReference>
<dbReference type="GO" id="GO:0032259">
    <property type="term" value="P:methylation"/>
    <property type="evidence" value="ECO:0007669"/>
    <property type="project" value="UniProtKB-KW"/>
</dbReference>
<keyword evidence="1 4" id="KW-0489">Methyltransferase</keyword>
<keyword evidence="2 4" id="KW-0808">Transferase</keyword>
<dbReference type="Proteomes" id="UP000306453">
    <property type="component" value="Segment"/>
</dbReference>
<dbReference type="EC" id="2.1.1.37" evidence="4"/>
<dbReference type="EMBL" id="MK373780">
    <property type="protein sequence ID" value="QBQ78214.1"/>
    <property type="molecule type" value="Genomic_DNA"/>
</dbReference>
<dbReference type="PANTHER" id="PTHR46098">
    <property type="entry name" value="TRNA (CYTOSINE(38)-C(5))-METHYLTRANSFERASE"/>
    <property type="match status" value="1"/>
</dbReference>